<proteinExistence type="predicted"/>
<dbReference type="RefSeq" id="WP_150076873.1">
    <property type="nucleotide sequence ID" value="NZ_VWOX01000006.1"/>
</dbReference>
<feature type="domain" description="Putative glycogen debranching enzyme N-terminal" evidence="2">
    <location>
        <begin position="26"/>
        <end position="218"/>
    </location>
</feature>
<dbReference type="Gene3D" id="1.50.10.10">
    <property type="match status" value="1"/>
</dbReference>
<dbReference type="InterPro" id="IPR012341">
    <property type="entry name" value="6hp_glycosidase-like_sf"/>
</dbReference>
<dbReference type="EMBL" id="VWOX01000006">
    <property type="protein sequence ID" value="KAA5543207.1"/>
    <property type="molecule type" value="Genomic_DNA"/>
</dbReference>
<reference evidence="4 5" key="1">
    <citation type="submission" date="2019-08" db="EMBL/GenBank/DDBJ databases">
        <authorList>
            <person name="Dhanesh K."/>
            <person name="Kumar G."/>
            <person name="Sasikala C."/>
            <person name="Venkata Ramana C."/>
        </authorList>
    </citation>
    <scope>NUCLEOTIDE SEQUENCE [LARGE SCALE GENOMIC DNA]</scope>
    <source>
        <strain evidence="4 5">JC645</strain>
    </source>
</reference>
<accession>A0A5M6D6N3</accession>
<keyword evidence="5" id="KW-1185">Reference proteome</keyword>
<protein>
    <submittedName>
        <fullName evidence="4">Amylo-alpha-1,6-glucosidase</fullName>
    </submittedName>
</protein>
<dbReference type="AlphaFoldDB" id="A0A5M6D6N3"/>
<dbReference type="SUPFAM" id="SSF48208">
    <property type="entry name" value="Six-hairpin glycosidases"/>
    <property type="match status" value="1"/>
</dbReference>
<sequence>MTDICSTDSCELTSSSHPSGDGGQVLKQADTFAVFGRMGQISSCQSGDQGLFHLGTRHLSAWELSVGGHRPMVLNSTMKQDNSLLVVQMTTPDIRLDDETMLPHGTLHVFRSLIVHESTFYEHCRLTNYSRRPLELTLEYRYDADFRDIFEVRGAHRSQRGSLFAPQADGDSAVLGYQGLDGQTRKTMIEFDGEIESLQTDHCLLRLRLDVGEERTIHATVHCSDRPHPREVKNQAAAIAETTARLQREAERSTVVFTSNEQFNEWIDRSVADLRMLVTETDYGSYPYAGVPWFATPFGRDGLITALETLWMDPQLSRGVLSFLAATQATDVDPVSEAEPGKIIHEMREGEMAALGEVPFRRYYGTVDATPLFVMLAGQYHRRTGDRGFIESIWPNIRRAVRWIDDFGDYDGDGFVEYASHNERGLVHQCWKDSDDSIFHADGTDATGPIAASEVQGYVYQAKQLAAELADVMGEASWAEKLRRESEQLRSAFHEAFWVDEIQTYAIALDGQKRPCAVHNSNIGHLLYTGIVPSDFAEPVCLALTAESTFNGWGIRTISEGEVRYNPMSYHNGSVWPHDTAIGIAGLCRYGFREQAMEIATGLFSASLFNELHRLPELFCGFDRMTGHAPTLYPVACSPQAWAAGAVFLILQSILGLSFASTKPHVRFDSPQLPPYLNWVRIQNLRVGNGVVDLALRRHPRDVGMNVERKRGDIQIVITG</sequence>
<comment type="caution">
    <text evidence="4">The sequence shown here is derived from an EMBL/GenBank/DDBJ whole genome shotgun (WGS) entry which is preliminary data.</text>
</comment>
<name>A0A5M6D6N3_9BACT</name>
<dbReference type="Pfam" id="PF14742">
    <property type="entry name" value="GDE_N_bis"/>
    <property type="match status" value="1"/>
</dbReference>
<organism evidence="4 5">
    <name type="scientific">Roseiconus nitratireducens</name>
    <dbReference type="NCBI Taxonomy" id="2605748"/>
    <lineage>
        <taxon>Bacteria</taxon>
        <taxon>Pseudomonadati</taxon>
        <taxon>Planctomycetota</taxon>
        <taxon>Planctomycetia</taxon>
        <taxon>Pirellulales</taxon>
        <taxon>Pirellulaceae</taxon>
        <taxon>Roseiconus</taxon>
    </lineage>
</organism>
<evidence type="ECO:0000256" key="1">
    <source>
        <dbReference type="SAM" id="MobiDB-lite"/>
    </source>
</evidence>
<dbReference type="InterPro" id="IPR032856">
    <property type="entry name" value="GDE_N_bis"/>
</dbReference>
<feature type="region of interest" description="Disordered" evidence="1">
    <location>
        <begin position="1"/>
        <end position="24"/>
    </location>
</feature>
<dbReference type="Pfam" id="PF22422">
    <property type="entry name" value="MGH1-like_GH"/>
    <property type="match status" value="1"/>
</dbReference>
<dbReference type="InterPro" id="IPR054491">
    <property type="entry name" value="MGH1-like_GH"/>
</dbReference>
<evidence type="ECO:0000259" key="3">
    <source>
        <dbReference type="Pfam" id="PF22422"/>
    </source>
</evidence>
<evidence type="ECO:0000259" key="2">
    <source>
        <dbReference type="Pfam" id="PF14742"/>
    </source>
</evidence>
<gene>
    <name evidence="4" type="ORF">FYK55_13090</name>
</gene>
<evidence type="ECO:0000313" key="4">
    <source>
        <dbReference type="EMBL" id="KAA5543207.1"/>
    </source>
</evidence>
<dbReference type="InterPro" id="IPR008928">
    <property type="entry name" value="6-hairpin_glycosidase_sf"/>
</dbReference>
<evidence type="ECO:0000313" key="5">
    <source>
        <dbReference type="Proteomes" id="UP000324479"/>
    </source>
</evidence>
<feature type="compositionally biased region" description="Polar residues" evidence="1">
    <location>
        <begin position="1"/>
        <end position="18"/>
    </location>
</feature>
<dbReference type="GO" id="GO:0005975">
    <property type="term" value="P:carbohydrate metabolic process"/>
    <property type="evidence" value="ECO:0007669"/>
    <property type="project" value="InterPro"/>
</dbReference>
<feature type="domain" description="Mannosylglycerate hydrolase MGH1-like glycoside hydrolase" evidence="3">
    <location>
        <begin position="305"/>
        <end position="603"/>
    </location>
</feature>
<dbReference type="Proteomes" id="UP000324479">
    <property type="component" value="Unassembled WGS sequence"/>
</dbReference>